<evidence type="ECO:0000259" key="3">
    <source>
        <dbReference type="PROSITE" id="PS50994"/>
    </source>
</evidence>
<dbReference type="PANTHER" id="PTHR42648">
    <property type="entry name" value="TRANSPOSASE, PUTATIVE-RELATED"/>
    <property type="match status" value="1"/>
</dbReference>
<dbReference type="GO" id="GO:0046872">
    <property type="term" value="F:metal ion binding"/>
    <property type="evidence" value="ECO:0007669"/>
    <property type="project" value="UniProtKB-KW"/>
</dbReference>
<keyword evidence="2" id="KW-0378">Hydrolase</keyword>
<dbReference type="EMBL" id="JACGWJ010000019">
    <property type="protein sequence ID" value="KAL0345452.1"/>
    <property type="molecule type" value="Genomic_DNA"/>
</dbReference>
<dbReference type="GO" id="GO:0003676">
    <property type="term" value="F:nucleic acid binding"/>
    <property type="evidence" value="ECO:0007669"/>
    <property type="project" value="InterPro"/>
</dbReference>
<dbReference type="Pfam" id="PF25597">
    <property type="entry name" value="SH3_retrovirus"/>
    <property type="match status" value="1"/>
</dbReference>
<dbReference type="InterPro" id="IPR013103">
    <property type="entry name" value="RVT_2"/>
</dbReference>
<accession>A0AAW2NNI6</accession>
<dbReference type="Pfam" id="PF07727">
    <property type="entry name" value="RVT_2"/>
    <property type="match status" value="1"/>
</dbReference>
<dbReference type="Gene3D" id="3.30.420.10">
    <property type="entry name" value="Ribonuclease H-like superfamily/Ribonuclease H"/>
    <property type="match status" value="1"/>
</dbReference>
<proteinExistence type="predicted"/>
<dbReference type="InterPro" id="IPR057670">
    <property type="entry name" value="SH3_retrovirus"/>
</dbReference>
<gene>
    <name evidence="4" type="ORF">Sradi_4376500</name>
</gene>
<dbReference type="InterPro" id="IPR012337">
    <property type="entry name" value="RNaseH-like_sf"/>
</dbReference>
<dbReference type="InterPro" id="IPR043502">
    <property type="entry name" value="DNA/RNA_pol_sf"/>
</dbReference>
<reference evidence="4" key="1">
    <citation type="submission" date="2020-06" db="EMBL/GenBank/DDBJ databases">
        <authorList>
            <person name="Li T."/>
            <person name="Hu X."/>
            <person name="Zhang T."/>
            <person name="Song X."/>
            <person name="Zhang H."/>
            <person name="Dai N."/>
            <person name="Sheng W."/>
            <person name="Hou X."/>
            <person name="Wei L."/>
        </authorList>
    </citation>
    <scope>NUCLEOTIDE SEQUENCE</scope>
    <source>
        <strain evidence="4">G02</strain>
        <tissue evidence="4">Leaf</tissue>
    </source>
</reference>
<dbReference type="AlphaFoldDB" id="A0AAW2NNI6"/>
<dbReference type="PROSITE" id="PS50994">
    <property type="entry name" value="INTEGRASE"/>
    <property type="match status" value="1"/>
</dbReference>
<dbReference type="GO" id="GO:0016787">
    <property type="term" value="F:hydrolase activity"/>
    <property type="evidence" value="ECO:0007669"/>
    <property type="project" value="UniProtKB-KW"/>
</dbReference>
<evidence type="ECO:0000256" key="2">
    <source>
        <dbReference type="ARBA" id="ARBA00022801"/>
    </source>
</evidence>
<dbReference type="SUPFAM" id="SSF53098">
    <property type="entry name" value="Ribonuclease H-like"/>
    <property type="match status" value="1"/>
</dbReference>
<comment type="caution">
    <text evidence="4">The sequence shown here is derived from an EMBL/GenBank/DDBJ whole genome shotgun (WGS) entry which is preliminary data.</text>
</comment>
<evidence type="ECO:0000256" key="1">
    <source>
        <dbReference type="ARBA" id="ARBA00022723"/>
    </source>
</evidence>
<evidence type="ECO:0000313" key="4">
    <source>
        <dbReference type="EMBL" id="KAL0345452.1"/>
    </source>
</evidence>
<reference evidence="4" key="2">
    <citation type="journal article" date="2024" name="Plant">
        <title>Genomic evolution and insights into agronomic trait innovations of Sesamum species.</title>
        <authorList>
            <person name="Miao H."/>
            <person name="Wang L."/>
            <person name="Qu L."/>
            <person name="Liu H."/>
            <person name="Sun Y."/>
            <person name="Le M."/>
            <person name="Wang Q."/>
            <person name="Wei S."/>
            <person name="Zheng Y."/>
            <person name="Lin W."/>
            <person name="Duan Y."/>
            <person name="Cao H."/>
            <person name="Xiong S."/>
            <person name="Wang X."/>
            <person name="Wei L."/>
            <person name="Li C."/>
            <person name="Ma Q."/>
            <person name="Ju M."/>
            <person name="Zhao R."/>
            <person name="Li G."/>
            <person name="Mu C."/>
            <person name="Tian Q."/>
            <person name="Mei H."/>
            <person name="Zhang T."/>
            <person name="Gao T."/>
            <person name="Zhang H."/>
        </authorList>
    </citation>
    <scope>NUCLEOTIDE SEQUENCE</scope>
    <source>
        <strain evidence="4">G02</strain>
    </source>
</reference>
<dbReference type="SUPFAM" id="SSF56672">
    <property type="entry name" value="DNA/RNA polymerases"/>
    <property type="match status" value="1"/>
</dbReference>
<feature type="domain" description="Integrase catalytic" evidence="3">
    <location>
        <begin position="1"/>
        <end position="150"/>
    </location>
</feature>
<sequence length="517" mass="59557">MNTAARGGYSYFITFTDDLSRYGYVYLMKHKSEVFEKFKEFQNEVQNQLGKTIKSLRSDRGGEYLSQEFIDHLKSCGILEQRTPAGTPQLNGVSEYRNQTLLEMVRSMMSLVDLPISFWGYALLTPAHILNRTPSKAVEKTPYEIWVGRVPKLSFLRVWGCQAYVKRLQPDKLEPRSNKVFFVGYPKETKGYYFYNQSENKVFVARDGFFLESQLLSEKTSGRNVHLEEIQNDQPQITSPVGAQEVVSTSVEQTTDVVKPIRRTSRKSNPPKRNPLEGYLINDGYDVFLLDTDEPTTYKAAMASTDSEKWLIAMKSEMESMYDNKVWNLVDLPKGTRPIECKWIYKIKTDMDGKIVVYKARLVAKGFKQIHGIDYDETFSPVAMLKSIRILLAIASYFDYEIWQMDVKTAFLNGYLEEEVYMTQPEGFVDPRSPKKVCKLQRSIYGLKQASRSWNLRFDEAIKEFGFLKNPEEACVYKKLSGSNIVFLVLYVDDILIIGNNIPMLKSVKTGWENVSL</sequence>
<protein>
    <submittedName>
        <fullName evidence="4">Retrovirus-related Pol polyprotein from transposon TNT 1-94</fullName>
    </submittedName>
</protein>
<dbReference type="InterPro" id="IPR036397">
    <property type="entry name" value="RNaseH_sf"/>
</dbReference>
<dbReference type="InterPro" id="IPR039537">
    <property type="entry name" value="Retrotran_Ty1/copia-like"/>
</dbReference>
<dbReference type="Pfam" id="PF00665">
    <property type="entry name" value="rve"/>
    <property type="match status" value="1"/>
</dbReference>
<dbReference type="GO" id="GO:0015074">
    <property type="term" value="P:DNA integration"/>
    <property type="evidence" value="ECO:0007669"/>
    <property type="project" value="InterPro"/>
</dbReference>
<dbReference type="InterPro" id="IPR001584">
    <property type="entry name" value="Integrase_cat-core"/>
</dbReference>
<dbReference type="PANTHER" id="PTHR42648:SF27">
    <property type="entry name" value="RNA-DIRECTED DNA POLYMERASE"/>
    <property type="match status" value="1"/>
</dbReference>
<organism evidence="4">
    <name type="scientific">Sesamum radiatum</name>
    <name type="common">Black benniseed</name>
    <dbReference type="NCBI Taxonomy" id="300843"/>
    <lineage>
        <taxon>Eukaryota</taxon>
        <taxon>Viridiplantae</taxon>
        <taxon>Streptophyta</taxon>
        <taxon>Embryophyta</taxon>
        <taxon>Tracheophyta</taxon>
        <taxon>Spermatophyta</taxon>
        <taxon>Magnoliopsida</taxon>
        <taxon>eudicotyledons</taxon>
        <taxon>Gunneridae</taxon>
        <taxon>Pentapetalae</taxon>
        <taxon>asterids</taxon>
        <taxon>lamiids</taxon>
        <taxon>Lamiales</taxon>
        <taxon>Pedaliaceae</taxon>
        <taxon>Sesamum</taxon>
    </lineage>
</organism>
<name>A0AAW2NNI6_SESRA</name>
<keyword evidence="1" id="KW-0479">Metal-binding</keyword>